<dbReference type="InterPro" id="IPR036047">
    <property type="entry name" value="F-box-like_dom_sf"/>
</dbReference>
<proteinExistence type="predicted"/>
<evidence type="ECO:0000313" key="1">
    <source>
        <dbReference type="EMBL" id="PBK71147.1"/>
    </source>
</evidence>
<reference evidence="2" key="1">
    <citation type="journal article" date="2017" name="Nat. Ecol. Evol.">
        <title>Genome expansion and lineage-specific genetic innovations in the forest pathogenic fungi Armillaria.</title>
        <authorList>
            <person name="Sipos G."/>
            <person name="Prasanna A.N."/>
            <person name="Walter M.C."/>
            <person name="O'Connor E."/>
            <person name="Balint B."/>
            <person name="Krizsan K."/>
            <person name="Kiss B."/>
            <person name="Hess J."/>
            <person name="Varga T."/>
            <person name="Slot J."/>
            <person name="Riley R."/>
            <person name="Boka B."/>
            <person name="Rigling D."/>
            <person name="Barry K."/>
            <person name="Lee J."/>
            <person name="Mihaltcheva S."/>
            <person name="LaButti K."/>
            <person name="Lipzen A."/>
            <person name="Waldron R."/>
            <person name="Moloney N.M."/>
            <person name="Sperisen C."/>
            <person name="Kredics L."/>
            <person name="Vagvoelgyi C."/>
            <person name="Patrignani A."/>
            <person name="Fitzpatrick D."/>
            <person name="Nagy I."/>
            <person name="Doyle S."/>
            <person name="Anderson J.B."/>
            <person name="Grigoriev I.V."/>
            <person name="Gueldener U."/>
            <person name="Muensterkoetter M."/>
            <person name="Nagy L.G."/>
        </authorList>
    </citation>
    <scope>NUCLEOTIDE SEQUENCE [LARGE SCALE GENOMIC DNA]</scope>
    <source>
        <strain evidence="2">28-4</strain>
    </source>
</reference>
<sequence>METPRSEVVKALTTMSRDAENDALSYGKTLGDNGLLSEKDISDLRKNTSSLNDDLVVLDRLPSVLQYRREESWAFLTLQTALLTTLPPTSFEERRFFHCEPYNDSVLSSLPVEILIEIFQLVVAGDLGLAEYDVLDVKHSPNWVISHVCRVWRSVAVSMPSLWTSVFIEDDSDLLMIDGVPFTENKATLLQEYLTRSNQYPLRVALSSSYDIQKHHEILLPHFTRCTDLNFTVNEGAINMLFTISVEFPDLKRLSIVVDDISHYPSIPRDPRSTTSPPINGFSKAPHLQEVSLRGIRIFHLGLPFPQLLSFTGDISHCFECLILFILSSRLITATLKIDLVPPYSPLSVPFTHTNLRTLSLYTDIQCIRDLRLPALEVFRIERIRSGGYHHIAELLRESRCPLRSLYLEVPALPWSKLQPILDPCSSTLTSLSIRVDAGSARSVYDALSLDGASCLAPRLEELYVRDDTSDEDKYIELSFAEDPFLDMVFWRRDSDGEVALLKSLTMCSPYSPVPFYARWQLKALEIQGLKVEYCNYAWTKKI</sequence>
<keyword evidence="2" id="KW-1185">Reference proteome</keyword>
<accession>A0A2H3C2X4</accession>
<dbReference type="SUPFAM" id="SSF81383">
    <property type="entry name" value="F-box domain"/>
    <property type="match status" value="1"/>
</dbReference>
<organism evidence="1 2">
    <name type="scientific">Armillaria solidipes</name>
    <dbReference type="NCBI Taxonomy" id="1076256"/>
    <lineage>
        <taxon>Eukaryota</taxon>
        <taxon>Fungi</taxon>
        <taxon>Dikarya</taxon>
        <taxon>Basidiomycota</taxon>
        <taxon>Agaricomycotina</taxon>
        <taxon>Agaricomycetes</taxon>
        <taxon>Agaricomycetidae</taxon>
        <taxon>Agaricales</taxon>
        <taxon>Marasmiineae</taxon>
        <taxon>Physalacriaceae</taxon>
        <taxon>Armillaria</taxon>
    </lineage>
</organism>
<evidence type="ECO:0000313" key="2">
    <source>
        <dbReference type="Proteomes" id="UP000218334"/>
    </source>
</evidence>
<dbReference type="EMBL" id="KZ293424">
    <property type="protein sequence ID" value="PBK71147.1"/>
    <property type="molecule type" value="Genomic_DNA"/>
</dbReference>
<dbReference type="AlphaFoldDB" id="A0A2H3C2X4"/>
<dbReference type="Proteomes" id="UP000218334">
    <property type="component" value="Unassembled WGS sequence"/>
</dbReference>
<dbReference type="STRING" id="1076256.A0A2H3C2X4"/>
<protein>
    <submittedName>
        <fullName evidence="1">Uncharacterized protein</fullName>
    </submittedName>
</protein>
<dbReference type="Gene3D" id="1.20.1280.50">
    <property type="match status" value="1"/>
</dbReference>
<gene>
    <name evidence="1" type="ORF">ARMSODRAFT_1083387</name>
</gene>
<name>A0A2H3C2X4_9AGAR</name>